<dbReference type="OrthoDB" id="6059159at2"/>
<feature type="chain" id="PRO_5012684861" description="DUF4124 domain-containing protein" evidence="2">
    <location>
        <begin position="24"/>
        <end position="145"/>
    </location>
</feature>
<evidence type="ECO:0000256" key="2">
    <source>
        <dbReference type="SAM" id="SignalP"/>
    </source>
</evidence>
<evidence type="ECO:0000256" key="1">
    <source>
        <dbReference type="SAM" id="MobiDB-lite"/>
    </source>
</evidence>
<proteinExistence type="predicted"/>
<sequence length="145" mass="15916">MRRLHSVSVVIAALTLWTGSSTAGEVIHKCDDGSGVASYQSEPCPDGLEAAKTWAVEIQPLTAAERREQAAQRKREAADSRYLRQLAGRYRNAGGGTTAINAKHGRGSPCAAAKERRDRARRTAKRRLTYKDLERLGDMVYNACK</sequence>
<evidence type="ECO:0000313" key="4">
    <source>
        <dbReference type="Proteomes" id="UP000190061"/>
    </source>
</evidence>
<gene>
    <name evidence="3" type="ORF">SAMN02745674_00225</name>
</gene>
<dbReference type="EMBL" id="FUXP01000001">
    <property type="protein sequence ID" value="SJZ60400.1"/>
    <property type="molecule type" value="Genomic_DNA"/>
</dbReference>
<feature type="region of interest" description="Disordered" evidence="1">
    <location>
        <begin position="94"/>
        <end position="123"/>
    </location>
</feature>
<dbReference type="Proteomes" id="UP000190061">
    <property type="component" value="Unassembled WGS sequence"/>
</dbReference>
<dbReference type="STRING" id="1122188.SAMN02745674_00225"/>
<feature type="signal peptide" evidence="2">
    <location>
        <begin position="1"/>
        <end position="23"/>
    </location>
</feature>
<protein>
    <recommendedName>
        <fullName evidence="5">DUF4124 domain-containing protein</fullName>
    </recommendedName>
</protein>
<evidence type="ECO:0008006" key="5">
    <source>
        <dbReference type="Google" id="ProtNLM"/>
    </source>
</evidence>
<name>A0A1T4M071_9GAMM</name>
<keyword evidence="4" id="KW-1185">Reference proteome</keyword>
<dbReference type="AlphaFoldDB" id="A0A1T4M071"/>
<keyword evidence="2" id="KW-0732">Signal</keyword>
<reference evidence="3 4" key="1">
    <citation type="submission" date="2017-02" db="EMBL/GenBank/DDBJ databases">
        <authorList>
            <person name="Peterson S.W."/>
        </authorList>
    </citation>
    <scope>NUCLEOTIDE SEQUENCE [LARGE SCALE GENOMIC DNA]</scope>
    <source>
        <strain evidence="3 4">DSM 21749</strain>
    </source>
</reference>
<accession>A0A1T4M071</accession>
<evidence type="ECO:0000313" key="3">
    <source>
        <dbReference type="EMBL" id="SJZ60400.1"/>
    </source>
</evidence>
<organism evidence="3 4">
    <name type="scientific">Lysobacter spongiicola DSM 21749</name>
    <dbReference type="NCBI Taxonomy" id="1122188"/>
    <lineage>
        <taxon>Bacteria</taxon>
        <taxon>Pseudomonadati</taxon>
        <taxon>Pseudomonadota</taxon>
        <taxon>Gammaproteobacteria</taxon>
        <taxon>Lysobacterales</taxon>
        <taxon>Lysobacteraceae</taxon>
        <taxon>Novilysobacter</taxon>
    </lineage>
</organism>
<dbReference type="RefSeq" id="WP_078756867.1">
    <property type="nucleotide sequence ID" value="NZ_FUXP01000001.1"/>
</dbReference>